<proteinExistence type="predicted"/>
<name>A0A919SS47_9ACTN</name>
<evidence type="ECO:0000313" key="1">
    <source>
        <dbReference type="EMBL" id="GIM76934.1"/>
    </source>
</evidence>
<evidence type="ECO:0000313" key="2">
    <source>
        <dbReference type="Proteomes" id="UP000681340"/>
    </source>
</evidence>
<protein>
    <recommendedName>
        <fullName evidence="3">GDSL-like lipase/acylhydrolase family protein</fullName>
    </recommendedName>
</protein>
<sequence>MPEGIPDDVGVTRTPRTPVADPALGVDVQTNWQGVPPHRLVTIGDSLFHGFQSGAVYQTDLSVPAIIAYELGCLDTFRRPTYGGPGGLPINIELLLRTLEQRYGEQLSWWEVPAALFSARQWMDTLEDYWERGPGSVIPHVNGVNHNLAMYGWDLRDALSQNAKACRDRLAKPKDDLVTQVVENNSERAALRVYPDTDARGSATLFELAEELGEEGAGAGADCGIETLVVSLGANNALGAVTRLKVVWSGDGYDDPDRKGDYTVWRPSHFAAELAEVVAAVRKIKARHVIWCTVPHVTIPPISRGVGSKIEAGSRYFPFYTRPWISDRAFDPRRDPNITADEARAVDSAIDHFNDAITGVVRQARSDGLDWFVMEAAGMLDRLADRRYIDDPTARPPWWQRYPLPAALSAVSPPVTSRFMISDRRGGRADGGLFSLDGVHPTTIGYGLLADEIIRVMRRAGVQFCRTDGVTPRPDPVSVDFGRLLRRDTLLTRPPQNLAAGLAVLGWADEAFDLLRRALPF</sequence>
<keyword evidence="2" id="KW-1185">Reference proteome</keyword>
<dbReference type="Gene3D" id="3.40.50.1110">
    <property type="entry name" value="SGNH hydrolase"/>
    <property type="match status" value="1"/>
</dbReference>
<dbReference type="EMBL" id="BOQL01000065">
    <property type="protein sequence ID" value="GIM76934.1"/>
    <property type="molecule type" value="Genomic_DNA"/>
</dbReference>
<reference evidence="1" key="1">
    <citation type="submission" date="2021-03" db="EMBL/GenBank/DDBJ databases">
        <title>Whole genome shotgun sequence of Actinoplanes auranticolor NBRC 12245.</title>
        <authorList>
            <person name="Komaki H."/>
            <person name="Tamura T."/>
        </authorList>
    </citation>
    <scope>NUCLEOTIDE SEQUENCE</scope>
    <source>
        <strain evidence="1">NBRC 12245</strain>
    </source>
</reference>
<dbReference type="AlphaFoldDB" id="A0A919SS47"/>
<evidence type="ECO:0008006" key="3">
    <source>
        <dbReference type="Google" id="ProtNLM"/>
    </source>
</evidence>
<dbReference type="Proteomes" id="UP000681340">
    <property type="component" value="Unassembled WGS sequence"/>
</dbReference>
<comment type="caution">
    <text evidence="1">The sequence shown here is derived from an EMBL/GenBank/DDBJ whole genome shotgun (WGS) entry which is preliminary data.</text>
</comment>
<dbReference type="InterPro" id="IPR036514">
    <property type="entry name" value="SGNH_hydro_sf"/>
</dbReference>
<gene>
    <name evidence="1" type="ORF">Aau02nite_73390</name>
</gene>
<dbReference type="SUPFAM" id="SSF52266">
    <property type="entry name" value="SGNH hydrolase"/>
    <property type="match status" value="1"/>
</dbReference>
<accession>A0A919SS47</accession>
<organism evidence="1 2">
    <name type="scientific">Actinoplanes auranticolor</name>
    <dbReference type="NCBI Taxonomy" id="47988"/>
    <lineage>
        <taxon>Bacteria</taxon>
        <taxon>Bacillati</taxon>
        <taxon>Actinomycetota</taxon>
        <taxon>Actinomycetes</taxon>
        <taxon>Micromonosporales</taxon>
        <taxon>Micromonosporaceae</taxon>
        <taxon>Actinoplanes</taxon>
    </lineage>
</organism>